<dbReference type="GO" id="GO:0003887">
    <property type="term" value="F:DNA-directed DNA polymerase activity"/>
    <property type="evidence" value="ECO:0007669"/>
    <property type="project" value="UniProtKB-EC"/>
</dbReference>
<reference evidence="2 3" key="1">
    <citation type="submission" date="2018-12" db="EMBL/GenBank/DDBJ databases">
        <authorList>
            <person name="Grouzdev D.S."/>
            <person name="Krutkina M.S."/>
        </authorList>
    </citation>
    <scope>NUCLEOTIDE SEQUENCE [LARGE SCALE GENOMIC DNA]</scope>
    <source>
        <strain evidence="2 3">RmlP026</strain>
    </source>
</reference>
<dbReference type="Proteomes" id="UP000290759">
    <property type="component" value="Unassembled WGS sequence"/>
</dbReference>
<evidence type="ECO:0000313" key="2">
    <source>
        <dbReference type="EMBL" id="RYC31758.1"/>
    </source>
</evidence>
<dbReference type="InterPro" id="IPR050238">
    <property type="entry name" value="DNA_Rep/Repair_Clamp_Loader"/>
</dbReference>
<keyword evidence="2" id="KW-0808">Transferase</keyword>
<dbReference type="GO" id="GO:0006261">
    <property type="term" value="P:DNA-templated DNA replication"/>
    <property type="evidence" value="ECO:0007669"/>
    <property type="project" value="TreeGrafter"/>
</dbReference>
<dbReference type="PANTHER" id="PTHR11669">
    <property type="entry name" value="REPLICATION FACTOR C / DNA POLYMERASE III GAMMA-TAU SUBUNIT"/>
    <property type="match status" value="1"/>
</dbReference>
<organism evidence="2 3">
    <name type="scientific">Lichenibacterium minor</name>
    <dbReference type="NCBI Taxonomy" id="2316528"/>
    <lineage>
        <taxon>Bacteria</taxon>
        <taxon>Pseudomonadati</taxon>
        <taxon>Pseudomonadota</taxon>
        <taxon>Alphaproteobacteria</taxon>
        <taxon>Hyphomicrobiales</taxon>
        <taxon>Lichenihabitantaceae</taxon>
        <taxon>Lichenibacterium</taxon>
    </lineage>
</organism>
<feature type="region of interest" description="Disordered" evidence="1">
    <location>
        <begin position="1"/>
        <end position="21"/>
    </location>
</feature>
<dbReference type="OrthoDB" id="9811073at2"/>
<dbReference type="Pfam" id="PF13177">
    <property type="entry name" value="DNA_pol3_delta2"/>
    <property type="match status" value="1"/>
</dbReference>
<gene>
    <name evidence="2" type="ORF">D3273_11510</name>
</gene>
<accession>A0A4Q2U785</accession>
<name>A0A4Q2U785_9HYPH</name>
<protein>
    <submittedName>
        <fullName evidence="2">DNA polymerase III subunit delta</fullName>
        <ecNumber evidence="2">2.7.7.7</ecNumber>
    </submittedName>
</protein>
<evidence type="ECO:0000313" key="3">
    <source>
        <dbReference type="Proteomes" id="UP000290759"/>
    </source>
</evidence>
<evidence type="ECO:0000256" key="1">
    <source>
        <dbReference type="SAM" id="MobiDB-lite"/>
    </source>
</evidence>
<reference evidence="2 3" key="2">
    <citation type="submission" date="2019-02" db="EMBL/GenBank/DDBJ databases">
        <title>'Lichenibacterium ramalinii' gen. nov. sp. nov., 'Lichenibacterium minor' gen. nov. sp. nov.</title>
        <authorList>
            <person name="Pankratov T."/>
        </authorList>
    </citation>
    <scope>NUCLEOTIDE SEQUENCE [LARGE SCALE GENOMIC DNA]</scope>
    <source>
        <strain evidence="2 3">RmlP026</strain>
    </source>
</reference>
<dbReference type="SUPFAM" id="SSF52540">
    <property type="entry name" value="P-loop containing nucleoside triphosphate hydrolases"/>
    <property type="match status" value="1"/>
</dbReference>
<dbReference type="PANTHER" id="PTHR11669:SF8">
    <property type="entry name" value="DNA POLYMERASE III SUBUNIT DELTA"/>
    <property type="match status" value="1"/>
</dbReference>
<sequence>MKDGEAAPESDRAEGAPHPRETAGLFGQARAERELLDAYRAGRLHHAWLIGGLAGTGKATLAWRFARFLLANPDPAAGAVRDAADLRVPPDHPAARQAAAGAPGDVAVLRRGWNDKTGKFFSDIRVDEVRKMSGLFQQASRAGGYRICIIDTAEDLNTNSANALLKLVEEPPSRSLFLMLAHHPAQVMPTLRSRCRKLALDPLGPADAVAALRALGAPWSTIEPATLDEAVRRAGNSVSGTLPYLGGERLSLDGDTARLLARLPEVDWAGLHRLADRIGSDEDDFAVLTGAILDWLHERLRAGSGGARRLAPLAEVWEKVRRSARDTLALNLDKKTFLFSTFADLAQATRAL</sequence>
<keyword evidence="3" id="KW-1185">Reference proteome</keyword>
<dbReference type="Gene3D" id="3.40.50.300">
    <property type="entry name" value="P-loop containing nucleotide triphosphate hydrolases"/>
    <property type="match status" value="1"/>
</dbReference>
<dbReference type="EMBL" id="QYBB01000011">
    <property type="protein sequence ID" value="RYC31758.1"/>
    <property type="molecule type" value="Genomic_DNA"/>
</dbReference>
<dbReference type="EC" id="2.7.7.7" evidence="2"/>
<dbReference type="RefSeq" id="WP_129226637.1">
    <property type="nucleotide sequence ID" value="NZ_QYBB01000011.1"/>
</dbReference>
<dbReference type="InterPro" id="IPR027417">
    <property type="entry name" value="P-loop_NTPase"/>
</dbReference>
<dbReference type="GO" id="GO:0009360">
    <property type="term" value="C:DNA polymerase III complex"/>
    <property type="evidence" value="ECO:0007669"/>
    <property type="project" value="TreeGrafter"/>
</dbReference>
<dbReference type="NCBIfam" id="NF005677">
    <property type="entry name" value="PRK07471.1"/>
    <property type="match status" value="1"/>
</dbReference>
<proteinExistence type="predicted"/>
<keyword evidence="2" id="KW-0548">Nucleotidyltransferase</keyword>
<dbReference type="AlphaFoldDB" id="A0A4Q2U785"/>
<comment type="caution">
    <text evidence="2">The sequence shown here is derived from an EMBL/GenBank/DDBJ whole genome shotgun (WGS) entry which is preliminary data.</text>
</comment>